<evidence type="ECO:0000313" key="2">
    <source>
        <dbReference type="Proteomes" id="UP000186176"/>
    </source>
</evidence>
<dbReference type="InterPro" id="IPR016024">
    <property type="entry name" value="ARM-type_fold"/>
</dbReference>
<dbReference type="EMBL" id="LRBP01000017">
    <property type="protein sequence ID" value="OII73073.1"/>
    <property type="molecule type" value="Genomic_DNA"/>
</dbReference>
<evidence type="ECO:0000313" key="1">
    <source>
        <dbReference type="EMBL" id="OII73073.1"/>
    </source>
</evidence>
<dbReference type="RefSeq" id="XP_028874437.1">
    <property type="nucleotide sequence ID" value="XM_029019316.1"/>
</dbReference>
<sequence length="961" mass="111382">MNSNRRSEPKRKRDYKGILLGCNFKSDKDISGEYIDKILDELTRKIPEITFDSTKIYNGVNIKDSWLFNNILKLLEELFGAFNSKFLFTEELNCFTTFNKIKSIFERIIIWLSVNDSRILTKIIYSIPLIINILIKLKNQCINIRRVKKLFVEYSELSVICQKCMKRVIQIFSCLSVSTEVKIRVACVYCTTLLIKLDEFEMSIIEDAFSTPISPINYINSKVKDRILMQGDTTNPESFVKSIPKFQEADLRQSFTHSFSVLNFNRIYNNNGSNNDLLDKGWLSRRLDDESPAVRFEIFILIYELVKIGKIKNSKEFLKSINEIVYDCFFDENIAIQSLVSEIITILSEISPISINNINKILPIINDSNIYTRYNIFKVISHSYFGNAEALHKALTAVLESPLLHFDEKLVYNVFSSTAIKNSTFAPEIIPILFEQYYVKEEEIYHASISIFLFWAIWKTPSIIKNINFDLLLLYPVAKFNFSSNIPDLRIRVSHESKCPFNFEVKPQLYNYNVLNYSLGLYPMKSHNKYINKDLFKKELFVSIGNICSYHFLNDTTMEMCLSDNSPIESLFQFSINNFTSGTYISMNRKSFFSRLKTLISYLKTKNFSPRINTQFNISNIRFQLGTKLIMNSHVVKNDANKINYGIKSKEISISNLPIYHYLWPENSKFNSELCKIFDSKVLSCSSFIISTTEICGSISFSYFFENYMPRKNKNEKLCLILGNLTDRLIEFKSLFCQCIVCKFNTYYQESYPEYLDDSSKVVFSKTKDVILKKTGTKFYSFPFKVLQKIPVSISFDVYSSLNNDISIDQNINLFVQIPQALKFKNSKIDQYCINDNRKFLTKSSHSVLNEVDSMNFESCNKVNVYCQIDKSIAFNVINSRKDESIINYTTPLAINNRQSYVFPIAKDTLRMSITNSIQIKFEYPIASPVTMNAILISKKNSLASPISNIHPIVIHPNIMA</sequence>
<reference evidence="1 2" key="1">
    <citation type="submission" date="2016-10" db="EMBL/GenBank/DDBJ databases">
        <title>Reductive evolution of mitochondrial metabolism and differential evolution of invasion-related proteins in Cryptosporidium.</title>
        <authorList>
            <person name="Liu S."/>
            <person name="Roellig D.M."/>
            <person name="Guo Y."/>
            <person name="Li N."/>
            <person name="Frace M.A."/>
            <person name="Tang K."/>
            <person name="Zhang L."/>
            <person name="Feng Y."/>
            <person name="Xiao L."/>
        </authorList>
    </citation>
    <scope>NUCLEOTIDE SEQUENCE [LARGE SCALE GENOMIC DNA]</scope>
    <source>
        <strain evidence="1">39726</strain>
    </source>
</reference>
<proteinExistence type="predicted"/>
<organism evidence="1 2">
    <name type="scientific">Cryptosporidium ubiquitum</name>
    <dbReference type="NCBI Taxonomy" id="857276"/>
    <lineage>
        <taxon>Eukaryota</taxon>
        <taxon>Sar</taxon>
        <taxon>Alveolata</taxon>
        <taxon>Apicomplexa</taxon>
        <taxon>Conoidasida</taxon>
        <taxon>Coccidia</taxon>
        <taxon>Eucoccidiorida</taxon>
        <taxon>Eimeriorina</taxon>
        <taxon>Cryptosporidiidae</taxon>
        <taxon>Cryptosporidium</taxon>
    </lineage>
</organism>
<keyword evidence="2" id="KW-1185">Reference proteome</keyword>
<gene>
    <name evidence="1" type="ORF">cubi_02304</name>
</gene>
<dbReference type="VEuPathDB" id="CryptoDB:cubi_02304"/>
<dbReference type="GeneID" id="39979095"/>
<dbReference type="SUPFAM" id="SSF48371">
    <property type="entry name" value="ARM repeat"/>
    <property type="match status" value="1"/>
</dbReference>
<dbReference type="Proteomes" id="UP000186176">
    <property type="component" value="Unassembled WGS sequence"/>
</dbReference>
<dbReference type="OrthoDB" id="344183at2759"/>
<protein>
    <submittedName>
        <fullName evidence="1">Uncharacterized protein</fullName>
    </submittedName>
</protein>
<accession>A0A1J4MFU1</accession>
<name>A0A1J4MFU1_9CRYT</name>
<dbReference type="AlphaFoldDB" id="A0A1J4MFU1"/>
<comment type="caution">
    <text evidence="1">The sequence shown here is derived from an EMBL/GenBank/DDBJ whole genome shotgun (WGS) entry which is preliminary data.</text>
</comment>